<reference evidence="4 5" key="1">
    <citation type="submission" date="2019-09" db="EMBL/GenBank/DDBJ databases">
        <authorList>
            <person name="Kevbrin V."/>
            <person name="Grouzdev D.S."/>
        </authorList>
    </citation>
    <scope>NUCLEOTIDE SEQUENCE [LARGE SCALE GENOMIC DNA]</scope>
    <source>
        <strain evidence="4 5">G-192</strain>
    </source>
</reference>
<feature type="transmembrane region" description="Helical" evidence="2">
    <location>
        <begin position="6"/>
        <end position="24"/>
    </location>
</feature>
<keyword evidence="2" id="KW-1133">Transmembrane helix</keyword>
<protein>
    <recommendedName>
        <fullName evidence="3">DUF6468 domain-containing protein</fullName>
    </recommendedName>
</protein>
<dbReference type="EMBL" id="VWOJ01000002">
    <property type="protein sequence ID" value="KAA5803343.1"/>
    <property type="molecule type" value="Genomic_DNA"/>
</dbReference>
<evidence type="ECO:0000259" key="3">
    <source>
        <dbReference type="Pfam" id="PF20072"/>
    </source>
</evidence>
<evidence type="ECO:0000256" key="1">
    <source>
        <dbReference type="SAM" id="MobiDB-lite"/>
    </source>
</evidence>
<organism evidence="4 5">
    <name type="scientific">Alkalicaulis satelles</name>
    <dbReference type="NCBI Taxonomy" id="2609175"/>
    <lineage>
        <taxon>Bacteria</taxon>
        <taxon>Pseudomonadati</taxon>
        <taxon>Pseudomonadota</taxon>
        <taxon>Alphaproteobacteria</taxon>
        <taxon>Maricaulales</taxon>
        <taxon>Maricaulaceae</taxon>
        <taxon>Alkalicaulis</taxon>
    </lineage>
</organism>
<keyword evidence="2" id="KW-0812">Transmembrane</keyword>
<proteinExistence type="predicted"/>
<dbReference type="Pfam" id="PF20072">
    <property type="entry name" value="DUF6468"/>
    <property type="match status" value="1"/>
</dbReference>
<dbReference type="Proteomes" id="UP000325122">
    <property type="component" value="Unassembled WGS sequence"/>
</dbReference>
<gene>
    <name evidence="4" type="ORF">F1654_05910</name>
</gene>
<keyword evidence="2" id="KW-0472">Membrane</keyword>
<evidence type="ECO:0000256" key="2">
    <source>
        <dbReference type="SAM" id="Phobius"/>
    </source>
</evidence>
<dbReference type="AlphaFoldDB" id="A0A5M6ZF24"/>
<feature type="compositionally biased region" description="Low complexity" evidence="1">
    <location>
        <begin position="106"/>
        <end position="119"/>
    </location>
</feature>
<accession>A0A5M6ZF24</accession>
<dbReference type="RefSeq" id="WP_150022611.1">
    <property type="nucleotide sequence ID" value="NZ_VWOJ01000002.1"/>
</dbReference>
<feature type="region of interest" description="Disordered" evidence="1">
    <location>
        <begin position="99"/>
        <end position="132"/>
    </location>
</feature>
<sequence>MTLAALAFEGLICILLAAAAIMCWRVDRRLRALREGQDGLKETIAGLNDAVDRARASLAALDRAAREQGAGLKSEVEQARAMADELRLLGAGAESQAARLVGRPQRTSAARTAEPAAADASRRRLETLKAMR</sequence>
<feature type="compositionally biased region" description="Basic and acidic residues" evidence="1">
    <location>
        <begin position="120"/>
        <end position="132"/>
    </location>
</feature>
<keyword evidence="5" id="KW-1185">Reference proteome</keyword>
<name>A0A5M6ZF24_9PROT</name>
<comment type="caution">
    <text evidence="4">The sequence shown here is derived from an EMBL/GenBank/DDBJ whole genome shotgun (WGS) entry which is preliminary data.</text>
</comment>
<evidence type="ECO:0000313" key="5">
    <source>
        <dbReference type="Proteomes" id="UP000325122"/>
    </source>
</evidence>
<evidence type="ECO:0000313" key="4">
    <source>
        <dbReference type="EMBL" id="KAA5803343.1"/>
    </source>
</evidence>
<feature type="domain" description="DUF6468" evidence="3">
    <location>
        <begin position="33"/>
        <end position="105"/>
    </location>
</feature>
<dbReference type="InterPro" id="IPR045531">
    <property type="entry name" value="DUF6468"/>
</dbReference>